<dbReference type="InterPro" id="IPR027417">
    <property type="entry name" value="P-loop_NTPase"/>
</dbReference>
<evidence type="ECO:0000256" key="2">
    <source>
        <dbReference type="ARBA" id="ARBA00022448"/>
    </source>
</evidence>
<dbReference type="PANTHER" id="PTHR42711:SF5">
    <property type="entry name" value="ABC TRANSPORTER ATP-BINDING PROTEIN NATA"/>
    <property type="match status" value="1"/>
</dbReference>
<dbReference type="Gene3D" id="3.40.50.300">
    <property type="entry name" value="P-loop containing nucleotide triphosphate hydrolases"/>
    <property type="match status" value="1"/>
</dbReference>
<dbReference type="SMART" id="SM00382">
    <property type="entry name" value="AAA"/>
    <property type="match status" value="1"/>
</dbReference>
<keyword evidence="4" id="KW-0547">Nucleotide-binding</keyword>
<keyword evidence="2" id="KW-0813">Transport</keyword>
<evidence type="ECO:0000256" key="5">
    <source>
        <dbReference type="ARBA" id="ARBA00022840"/>
    </source>
</evidence>
<organism evidence="7 8">
    <name type="scientific">Desulfatitalea alkaliphila</name>
    <dbReference type="NCBI Taxonomy" id="2929485"/>
    <lineage>
        <taxon>Bacteria</taxon>
        <taxon>Pseudomonadati</taxon>
        <taxon>Thermodesulfobacteriota</taxon>
        <taxon>Desulfobacteria</taxon>
        <taxon>Desulfobacterales</taxon>
        <taxon>Desulfosarcinaceae</taxon>
        <taxon>Desulfatitalea</taxon>
    </lineage>
</organism>
<name>A0AA41UJJ7_9BACT</name>
<dbReference type="InterPro" id="IPR003593">
    <property type="entry name" value="AAA+_ATPase"/>
</dbReference>
<dbReference type="GO" id="GO:0005524">
    <property type="term" value="F:ATP binding"/>
    <property type="evidence" value="ECO:0007669"/>
    <property type="project" value="UniProtKB-KW"/>
</dbReference>
<reference evidence="7" key="1">
    <citation type="submission" date="2022-04" db="EMBL/GenBank/DDBJ databases">
        <title>Desulfatitalea alkaliphila sp. nov., a novel anaerobic sulfate-reducing bacterium isolated from terrestrial mud volcano, Taman Peninsula, Russia.</title>
        <authorList>
            <person name="Khomyakova M.A."/>
            <person name="Merkel A.Y."/>
            <person name="Slobodkin A.I."/>
        </authorList>
    </citation>
    <scope>NUCLEOTIDE SEQUENCE</scope>
    <source>
        <strain evidence="7">M08but</strain>
    </source>
</reference>
<evidence type="ECO:0000259" key="6">
    <source>
        <dbReference type="PROSITE" id="PS50893"/>
    </source>
</evidence>
<evidence type="ECO:0000313" key="8">
    <source>
        <dbReference type="Proteomes" id="UP001165427"/>
    </source>
</evidence>
<dbReference type="EMBL" id="JALJRB010000019">
    <property type="protein sequence ID" value="MCJ8502005.1"/>
    <property type="molecule type" value="Genomic_DNA"/>
</dbReference>
<gene>
    <name evidence="7" type="ORF">MRX98_15585</name>
</gene>
<evidence type="ECO:0000256" key="1">
    <source>
        <dbReference type="ARBA" id="ARBA00005417"/>
    </source>
</evidence>
<comment type="similarity">
    <text evidence="1">Belongs to the ABC transporter superfamily.</text>
</comment>
<evidence type="ECO:0000313" key="7">
    <source>
        <dbReference type="EMBL" id="MCJ8502005.1"/>
    </source>
</evidence>
<dbReference type="Pfam" id="PF00005">
    <property type="entry name" value="ABC_tran"/>
    <property type="match status" value="1"/>
</dbReference>
<proteinExistence type="inferred from homology"/>
<accession>A0AA41UJJ7</accession>
<comment type="caution">
    <text evidence="7">The sequence shown here is derived from an EMBL/GenBank/DDBJ whole genome shotgun (WGS) entry which is preliminary data.</text>
</comment>
<dbReference type="PROSITE" id="PS00211">
    <property type="entry name" value="ABC_TRANSPORTER_1"/>
    <property type="match status" value="1"/>
</dbReference>
<protein>
    <submittedName>
        <fullName evidence="7">ABC transporter ATP-binding protein</fullName>
    </submittedName>
</protein>
<dbReference type="SUPFAM" id="SSF52540">
    <property type="entry name" value="P-loop containing nucleoside triphosphate hydrolases"/>
    <property type="match status" value="1"/>
</dbReference>
<dbReference type="InterPro" id="IPR050763">
    <property type="entry name" value="ABC_transporter_ATP-binding"/>
</dbReference>
<dbReference type="AlphaFoldDB" id="A0AA41UJJ7"/>
<dbReference type="RefSeq" id="WP_246911680.1">
    <property type="nucleotide sequence ID" value="NZ_JALJRB010000019.1"/>
</dbReference>
<keyword evidence="8" id="KW-1185">Reference proteome</keyword>
<dbReference type="GO" id="GO:0016887">
    <property type="term" value="F:ATP hydrolysis activity"/>
    <property type="evidence" value="ECO:0007669"/>
    <property type="project" value="InterPro"/>
</dbReference>
<keyword evidence="3" id="KW-0536">Nodulation</keyword>
<dbReference type="Proteomes" id="UP001165427">
    <property type="component" value="Unassembled WGS sequence"/>
</dbReference>
<dbReference type="PANTHER" id="PTHR42711">
    <property type="entry name" value="ABC TRANSPORTER ATP-BINDING PROTEIN"/>
    <property type="match status" value="1"/>
</dbReference>
<dbReference type="PROSITE" id="PS50893">
    <property type="entry name" value="ABC_TRANSPORTER_2"/>
    <property type="match status" value="1"/>
</dbReference>
<evidence type="ECO:0000256" key="3">
    <source>
        <dbReference type="ARBA" id="ARBA00022458"/>
    </source>
</evidence>
<feature type="domain" description="ABC transporter" evidence="6">
    <location>
        <begin position="9"/>
        <end position="231"/>
    </location>
</feature>
<keyword evidence="5 7" id="KW-0067">ATP-binding</keyword>
<dbReference type="InterPro" id="IPR017871">
    <property type="entry name" value="ABC_transporter-like_CS"/>
</dbReference>
<sequence>MKTTTAPILECRGIIQRYGRLTAVDDLSLAVPPGICFGLLGPNGAGKTTLIEILEDIIRPTAGEVFYLGKPRTSLFRQQIGIMFQQTALLAFMTVQETLATFHKLFDKAYDLEELIRLCHLDDIRKQLNDKISGGQRQRLLLALALINQPELLFLDEPSTGLDPQARRNLWDIVHQVRSQGKTIILTTHYMDEAQHLCDIVSIMDHGRIIATGSPQQLIARHTRGINITLPPDAAEAITSNAIFQVNRLADRVVLQVTDLNRAIQALLEASVDLTHMSVQSPTLETVFLNLTGRKLRE</sequence>
<dbReference type="InterPro" id="IPR003439">
    <property type="entry name" value="ABC_transporter-like_ATP-bd"/>
</dbReference>
<evidence type="ECO:0000256" key="4">
    <source>
        <dbReference type="ARBA" id="ARBA00022741"/>
    </source>
</evidence>